<dbReference type="PROSITE" id="PS50005">
    <property type="entry name" value="TPR"/>
    <property type="match status" value="2"/>
</dbReference>
<keyword evidence="2 3" id="KW-0802">TPR repeat</keyword>
<dbReference type="RefSeq" id="WP_420069445.1">
    <property type="nucleotide sequence ID" value="NZ_JBCHKQ010000002.1"/>
</dbReference>
<dbReference type="SUPFAM" id="SSF48452">
    <property type="entry name" value="TPR-like"/>
    <property type="match status" value="1"/>
</dbReference>
<evidence type="ECO:0000256" key="5">
    <source>
        <dbReference type="SAM" id="MobiDB-lite"/>
    </source>
</evidence>
<keyword evidence="7" id="KW-1185">Reference proteome</keyword>
<dbReference type="Pfam" id="PF13181">
    <property type="entry name" value="TPR_8"/>
    <property type="match status" value="1"/>
</dbReference>
<dbReference type="InterPro" id="IPR050498">
    <property type="entry name" value="Ycf3"/>
</dbReference>
<feature type="coiled-coil region" evidence="4">
    <location>
        <begin position="194"/>
        <end position="228"/>
    </location>
</feature>
<feature type="region of interest" description="Disordered" evidence="5">
    <location>
        <begin position="235"/>
        <end position="261"/>
    </location>
</feature>
<evidence type="ECO:0000256" key="4">
    <source>
        <dbReference type="SAM" id="Coils"/>
    </source>
</evidence>
<protein>
    <submittedName>
        <fullName evidence="6">Tetratricopeptide repeat protein</fullName>
    </submittedName>
</protein>
<evidence type="ECO:0000313" key="6">
    <source>
        <dbReference type="EMBL" id="MEM5947999.1"/>
    </source>
</evidence>
<dbReference type="Proteomes" id="UP001466331">
    <property type="component" value="Unassembled WGS sequence"/>
</dbReference>
<organism evidence="6 7">
    <name type="scientific">Rarispira pelagica</name>
    <dbReference type="NCBI Taxonomy" id="3141764"/>
    <lineage>
        <taxon>Bacteria</taxon>
        <taxon>Pseudomonadati</taxon>
        <taxon>Spirochaetota</taxon>
        <taxon>Spirochaetia</taxon>
        <taxon>Winmispirales</taxon>
        <taxon>Winmispiraceae</taxon>
        <taxon>Rarispira</taxon>
    </lineage>
</organism>
<keyword evidence="4" id="KW-0175">Coiled coil</keyword>
<dbReference type="PANTHER" id="PTHR44858:SF1">
    <property type="entry name" value="UDP-N-ACETYLGLUCOSAMINE--PEPTIDE N-ACETYLGLUCOSAMINYLTRANSFERASE SPINDLY-RELATED"/>
    <property type="match status" value="1"/>
</dbReference>
<dbReference type="InterPro" id="IPR011990">
    <property type="entry name" value="TPR-like_helical_dom_sf"/>
</dbReference>
<gene>
    <name evidence="6" type="ORF">WKV44_05545</name>
</gene>
<dbReference type="Gene3D" id="1.25.40.10">
    <property type="entry name" value="Tetratricopeptide repeat domain"/>
    <property type="match status" value="2"/>
</dbReference>
<evidence type="ECO:0000256" key="3">
    <source>
        <dbReference type="PROSITE-ProRule" id="PRU00339"/>
    </source>
</evidence>
<dbReference type="EMBL" id="JBCHKQ010000002">
    <property type="protein sequence ID" value="MEM5947999.1"/>
    <property type="molecule type" value="Genomic_DNA"/>
</dbReference>
<name>A0ABU9UBY0_9SPIR</name>
<dbReference type="Pfam" id="PF14559">
    <property type="entry name" value="TPR_19"/>
    <property type="match status" value="1"/>
</dbReference>
<comment type="caution">
    <text evidence="6">The sequence shown here is derived from an EMBL/GenBank/DDBJ whole genome shotgun (WGS) entry which is preliminary data.</text>
</comment>
<feature type="repeat" description="TPR" evidence="3">
    <location>
        <begin position="82"/>
        <end position="115"/>
    </location>
</feature>
<keyword evidence="1" id="KW-0677">Repeat</keyword>
<dbReference type="PANTHER" id="PTHR44858">
    <property type="entry name" value="TETRATRICOPEPTIDE REPEAT PROTEIN 6"/>
    <property type="match status" value="1"/>
</dbReference>
<reference evidence="6 7" key="1">
    <citation type="submission" date="2024-03" db="EMBL/GenBank/DDBJ databases">
        <title>Ignisphaera cupida sp. nov., a hyperthermophilic hydrolytic archaeon from a hot spring of Kamchatka, and proposal of Ignisphaeraceae fam. nov.</title>
        <authorList>
            <person name="Podosokorskaya O.A."/>
            <person name="Elcheninov A.G."/>
            <person name="Maltseva A.I."/>
            <person name="Zayulina K.S."/>
            <person name="Novikov A."/>
            <person name="Merkel A.Y."/>
        </authorList>
    </citation>
    <scope>NUCLEOTIDE SEQUENCE [LARGE SCALE GENOMIC DNA]</scope>
    <source>
        <strain evidence="6 7">38H-sp</strain>
    </source>
</reference>
<sequence length="261" mass="30273">MDIGHLSFMHIFLFSAYKRLTFFADIVKQRFLFIFLIIFTVMPLHAQDESLFKRGEDLFMQNNLEQALPLLESSLEQEKANPRIYLYLGAIYHKLGLYKKAVDIYKKGIDNTDGYDAVFFFNLGNVYVSMGTPDTAELMYSEAVGLKTTYSNPYLNRANMRVKLGKYQDAIDDYTMYLRLEPDTSQRANIEKMISLLSQKIIEEQRQKEEEERRRKEEEARQKALLDSVLKSLDSAAEETQDIDAGTEGVQDYSEELELAD</sequence>
<evidence type="ECO:0000313" key="7">
    <source>
        <dbReference type="Proteomes" id="UP001466331"/>
    </source>
</evidence>
<dbReference type="InterPro" id="IPR019734">
    <property type="entry name" value="TPR_rpt"/>
</dbReference>
<dbReference type="SMART" id="SM00028">
    <property type="entry name" value="TPR"/>
    <property type="match status" value="4"/>
</dbReference>
<proteinExistence type="predicted"/>
<evidence type="ECO:0000256" key="1">
    <source>
        <dbReference type="ARBA" id="ARBA00022737"/>
    </source>
</evidence>
<feature type="repeat" description="TPR" evidence="3">
    <location>
        <begin position="151"/>
        <end position="184"/>
    </location>
</feature>
<evidence type="ECO:0000256" key="2">
    <source>
        <dbReference type="ARBA" id="ARBA00022803"/>
    </source>
</evidence>
<accession>A0ABU9UBY0</accession>